<organism evidence="6 7">
    <name type="scientific">Saccoglossus kowalevskii</name>
    <name type="common">Acorn worm</name>
    <dbReference type="NCBI Taxonomy" id="10224"/>
    <lineage>
        <taxon>Eukaryota</taxon>
        <taxon>Metazoa</taxon>
        <taxon>Hemichordata</taxon>
        <taxon>Enteropneusta</taxon>
        <taxon>Harrimaniidae</taxon>
        <taxon>Saccoglossus</taxon>
    </lineage>
</organism>
<accession>A0ABM0M4S7</accession>
<dbReference type="InterPro" id="IPR000994">
    <property type="entry name" value="Pept_M24"/>
</dbReference>
<feature type="non-terminal residue" evidence="7">
    <location>
        <position position="1"/>
    </location>
</feature>
<dbReference type="PANTHER" id="PTHR43763">
    <property type="entry name" value="XAA-PRO AMINOPEPTIDASE 1"/>
    <property type="match status" value="1"/>
</dbReference>
<gene>
    <name evidence="7" type="primary">LOC102801971</name>
</gene>
<evidence type="ECO:0000313" key="7">
    <source>
        <dbReference type="RefSeq" id="XP_006815018.1"/>
    </source>
</evidence>
<protein>
    <recommendedName>
        <fullName evidence="1">WD repeat and coiled-coil-containing protein</fullName>
    </recommendedName>
</protein>
<reference evidence="7" key="1">
    <citation type="submission" date="2025-08" db="UniProtKB">
        <authorList>
            <consortium name="RefSeq"/>
        </authorList>
    </citation>
    <scope>IDENTIFICATION</scope>
    <source>
        <tissue evidence="7">Testes</tissue>
    </source>
</reference>
<dbReference type="Proteomes" id="UP000694865">
    <property type="component" value="Unplaced"/>
</dbReference>
<dbReference type="Pfam" id="PF15390">
    <property type="entry name" value="WDCP"/>
    <property type="match status" value="2"/>
</dbReference>
<dbReference type="SUPFAM" id="SSF55920">
    <property type="entry name" value="Creatinase/aminopeptidase"/>
    <property type="match status" value="1"/>
</dbReference>
<dbReference type="Pfam" id="PF16189">
    <property type="entry name" value="Creatinase_N_2"/>
    <property type="match status" value="1"/>
</dbReference>
<keyword evidence="4" id="KW-0175">Coiled coil</keyword>
<keyword evidence="2" id="KW-0853">WD repeat</keyword>
<evidence type="ECO:0000259" key="5">
    <source>
        <dbReference type="Pfam" id="PF00557"/>
    </source>
</evidence>
<dbReference type="Pfam" id="PF00557">
    <property type="entry name" value="Peptidase_M24"/>
    <property type="match status" value="1"/>
</dbReference>
<dbReference type="Gene3D" id="3.90.230.10">
    <property type="entry name" value="Creatinase/methionine aminopeptidase superfamily"/>
    <property type="match status" value="1"/>
</dbReference>
<sequence>SEYIANCDRRMTWLTGFDGTAGDYNTPEIWEWLDMFLPPDSDVGFDPFLLTATEYIFYERWFFQSPKELRMYSHEENLVDNIWHARPVCPDVEPIFILDQIWSGNHWANKIEQVRHEMRRYNADMLVLHGLDESAWLYNLRGIDIPYNPVYFSYTIVTFVESVTFIQSEKVQKEEIRKHLNLDKSVDCMNTDQSQYCVRHYDYEEFLDILSQMANLPSIRKVWISDHASYAIYSGVPEIKRMMKQSPVLLMKSIKNNAEITGMIEGYLQDSIALNEFFHWLEEQVHIAKGDIMLLSEMTCVEKLFEFRSQQPDFIMESFPTISAFGPNAAVVHYKATTETNRAITDTGLYLLDSGAQFRCGATTDSTRTVHYGIPTRAQREAYTRVLMGHIELALSVFPERTYGSGLDSAARKYLWYSGLDYGHGTGHGVGACLNAREGPIRIGKTQTRNEEPLYTGMFISNEPGYYEYDDFGVRLENVFLVSPTQRRIDWLNVYNQDLRFAIGDRLYKRNQLAYHWMINNTMPIYRDGVSVHPKHGFIWTNGTTAFQSQFSCISGTISVEKTVQLGEFNSDVYGLGWSADTLCNQCYIAVQLQSKIGIWKVQLIVDAFKLTEILEIKRENLLPHGFVWHPSLPVLCVLTKSKVEIFHIETPQEYNLHCGHAISGGLWMKGGEKLVISDGASLVVCNFTDLRTSIKDVKIVEWEVPNIDGKICSMDVIDCNQLVITSNLPLDRLISHCKLDMFEAADVPHDISDGLCSSKHSDTKKVNLSTATLHKELDVTKKGPIDLTALIVGKKEESASNKVVTTVLGDEVEMKTPSVEHGEDIETLEITGEDNVEGSLFKLKRTKLPKLQDSSQLLMISLDGVEPTIIHRVNIPGILEPDIITCHSEKLIAVSSSAHHSIEVFGIQETKLRKVDHIDLGCEIKVKGLHYMLKSTDLLVMSGKPDCMNTSFPPSGIHTWYDLSLSICQKHTMPTGNTEMSLSTMKLHVNSNETRSPLVEEIVVPEQVSSIGSENGTATNTYPGINDIEIIQVIRADDITKKKNFLLNNGLLQLDAVKKAFKLPIVMLVNDKGHIVLTSDSQGYIPIDFTKNKSSQGYPTILIMDGRKD</sequence>
<evidence type="ECO:0000256" key="3">
    <source>
        <dbReference type="ARBA" id="ARBA00022737"/>
    </source>
</evidence>
<evidence type="ECO:0000313" key="6">
    <source>
        <dbReference type="Proteomes" id="UP000694865"/>
    </source>
</evidence>
<dbReference type="GeneID" id="102801971"/>
<dbReference type="CDD" id="cd01085">
    <property type="entry name" value="APP"/>
    <property type="match status" value="1"/>
</dbReference>
<dbReference type="PANTHER" id="PTHR43763:SF18">
    <property type="entry name" value="XAA-PRO AMINOPEPTIDASE 1"/>
    <property type="match status" value="1"/>
</dbReference>
<dbReference type="RefSeq" id="XP_006815018.1">
    <property type="nucleotide sequence ID" value="XM_006814955.1"/>
</dbReference>
<dbReference type="InterPro" id="IPR028041">
    <property type="entry name" value="WDCP"/>
</dbReference>
<evidence type="ECO:0000256" key="2">
    <source>
        <dbReference type="ARBA" id="ARBA00022574"/>
    </source>
</evidence>
<feature type="domain" description="Peptidase M24" evidence="5">
    <location>
        <begin position="271"/>
        <end position="483"/>
    </location>
</feature>
<keyword evidence="3" id="KW-0677">Repeat</keyword>
<dbReference type="InterPro" id="IPR050422">
    <property type="entry name" value="X-Pro_aminopeptidase_P"/>
</dbReference>
<dbReference type="Gene3D" id="3.40.350.10">
    <property type="entry name" value="Creatinase/prolidase N-terminal domain"/>
    <property type="match status" value="2"/>
</dbReference>
<dbReference type="InterPro" id="IPR033740">
    <property type="entry name" value="Pept_M24B"/>
</dbReference>
<proteinExistence type="predicted"/>
<dbReference type="InterPro" id="IPR029149">
    <property type="entry name" value="Creatin/AminoP/Spt16_N"/>
</dbReference>
<evidence type="ECO:0000256" key="1">
    <source>
        <dbReference type="ARBA" id="ARBA00015683"/>
    </source>
</evidence>
<name>A0ABM0M4S7_SACKO</name>
<dbReference type="InterPro" id="IPR036005">
    <property type="entry name" value="Creatinase/aminopeptidase-like"/>
</dbReference>
<keyword evidence="6" id="KW-1185">Reference proteome</keyword>
<evidence type="ECO:0000256" key="4">
    <source>
        <dbReference type="ARBA" id="ARBA00023054"/>
    </source>
</evidence>